<organism evidence="1 2">
    <name type="scientific">Dyadobacter chenhuakuii</name>
    <dbReference type="NCBI Taxonomy" id="2909339"/>
    <lineage>
        <taxon>Bacteria</taxon>
        <taxon>Pseudomonadati</taxon>
        <taxon>Bacteroidota</taxon>
        <taxon>Cytophagia</taxon>
        <taxon>Cytophagales</taxon>
        <taxon>Spirosomataceae</taxon>
        <taxon>Dyadobacter</taxon>
    </lineage>
</organism>
<evidence type="ECO:0000313" key="2">
    <source>
        <dbReference type="Proteomes" id="UP001139411"/>
    </source>
</evidence>
<comment type="caution">
    <text evidence="1">The sequence shown here is derived from an EMBL/GenBank/DDBJ whole genome shotgun (WGS) entry which is preliminary data.</text>
</comment>
<dbReference type="RefSeq" id="WP_235160010.1">
    <property type="nucleotide sequence ID" value="NZ_JAKFFV010000004.1"/>
</dbReference>
<dbReference type="Proteomes" id="UP001139411">
    <property type="component" value="Unassembled WGS sequence"/>
</dbReference>
<evidence type="ECO:0000313" key="1">
    <source>
        <dbReference type="EMBL" id="MCF2498157.1"/>
    </source>
</evidence>
<name>A0A9X1TTN0_9BACT</name>
<proteinExistence type="predicted"/>
<reference evidence="1" key="1">
    <citation type="submission" date="2022-01" db="EMBL/GenBank/DDBJ databases">
        <title>Novel species in genus Dyadobacter.</title>
        <authorList>
            <person name="Ma C."/>
        </authorList>
    </citation>
    <scope>NUCLEOTIDE SEQUENCE</scope>
    <source>
        <strain evidence="1">CY357</strain>
    </source>
</reference>
<protein>
    <submittedName>
        <fullName evidence="1">Uncharacterized protein</fullName>
    </submittedName>
</protein>
<dbReference type="AlphaFoldDB" id="A0A9X1TTN0"/>
<gene>
    <name evidence="1" type="ORF">L0661_07570</name>
</gene>
<dbReference type="EMBL" id="JAKFFV010000004">
    <property type="protein sequence ID" value="MCF2498157.1"/>
    <property type="molecule type" value="Genomic_DNA"/>
</dbReference>
<accession>A0A9X1TTN0</accession>
<sequence>MIATKPNIHRLTQGLRKAVSTTATGKVVKDQKDLVSSISLAINKLQDSLTRKTASAKTVSTYLAELTWVDISDEKVRETIIGLLHSSQIWYDLELEYIETIQPVIKNGIAAREFKAYKESIEELGEAISDLRSAVIILPNSKEFNDAMNELSNLL</sequence>